<dbReference type="PROSITE" id="PS51192">
    <property type="entry name" value="HELICASE_ATP_BIND_1"/>
    <property type="match status" value="1"/>
</dbReference>
<accession>A0A1T4R1G6</accession>
<gene>
    <name evidence="4" type="ORF">SAMN02745152_02190</name>
</gene>
<dbReference type="GO" id="GO:0004386">
    <property type="term" value="F:helicase activity"/>
    <property type="evidence" value="ECO:0007669"/>
    <property type="project" value="UniProtKB-KW"/>
</dbReference>
<evidence type="ECO:0000313" key="4">
    <source>
        <dbReference type="EMBL" id="SKA09438.1"/>
    </source>
</evidence>
<keyword evidence="4" id="KW-0547">Nucleotide-binding</keyword>
<evidence type="ECO:0000259" key="3">
    <source>
        <dbReference type="PROSITE" id="PS51194"/>
    </source>
</evidence>
<dbReference type="PANTHER" id="PTHR45629">
    <property type="entry name" value="SNF2/RAD54 FAMILY MEMBER"/>
    <property type="match status" value="1"/>
</dbReference>
<dbReference type="Pfam" id="PF04851">
    <property type="entry name" value="ResIII"/>
    <property type="match status" value="1"/>
</dbReference>
<keyword evidence="4" id="KW-0067">ATP-binding</keyword>
<organism evidence="4 5">
    <name type="scientific">Treponema berlinense</name>
    <dbReference type="NCBI Taxonomy" id="225004"/>
    <lineage>
        <taxon>Bacteria</taxon>
        <taxon>Pseudomonadati</taxon>
        <taxon>Spirochaetota</taxon>
        <taxon>Spirochaetia</taxon>
        <taxon>Spirochaetales</taxon>
        <taxon>Treponemataceae</taxon>
        <taxon>Treponema</taxon>
    </lineage>
</organism>
<keyword evidence="4" id="KW-0347">Helicase</keyword>
<dbReference type="CDD" id="cd18793">
    <property type="entry name" value="SF2_C_SNF"/>
    <property type="match status" value="1"/>
</dbReference>
<keyword evidence="5" id="KW-1185">Reference proteome</keyword>
<dbReference type="InterPro" id="IPR038718">
    <property type="entry name" value="SNF2-like_sf"/>
</dbReference>
<dbReference type="InterPro" id="IPR049730">
    <property type="entry name" value="SNF2/RAD54-like_C"/>
</dbReference>
<dbReference type="InterPro" id="IPR006935">
    <property type="entry name" value="Helicase/UvrB_N"/>
</dbReference>
<dbReference type="PANTHER" id="PTHR45629:SF7">
    <property type="entry name" value="DNA EXCISION REPAIR PROTEIN ERCC-6-RELATED"/>
    <property type="match status" value="1"/>
</dbReference>
<name>A0A1T4R1G6_9SPIR</name>
<dbReference type="GO" id="GO:0016787">
    <property type="term" value="F:hydrolase activity"/>
    <property type="evidence" value="ECO:0007669"/>
    <property type="project" value="UniProtKB-KW"/>
</dbReference>
<dbReference type="STRING" id="225004.SAMN02745152_02190"/>
<reference evidence="4 5" key="1">
    <citation type="submission" date="2017-02" db="EMBL/GenBank/DDBJ databases">
        <authorList>
            <person name="Peterson S.W."/>
        </authorList>
    </citation>
    <scope>NUCLEOTIDE SEQUENCE [LARGE SCALE GENOMIC DNA]</scope>
    <source>
        <strain evidence="4 5">ATCC BAA-909</strain>
    </source>
</reference>
<dbReference type="InterPro" id="IPR050496">
    <property type="entry name" value="SNF2_RAD54_helicase_repair"/>
</dbReference>
<dbReference type="InterPro" id="IPR027417">
    <property type="entry name" value="P-loop_NTPase"/>
</dbReference>
<evidence type="ECO:0000256" key="1">
    <source>
        <dbReference type="ARBA" id="ARBA00022801"/>
    </source>
</evidence>
<proteinExistence type="predicted"/>
<feature type="domain" description="Helicase C-terminal" evidence="3">
    <location>
        <begin position="520"/>
        <end position="684"/>
    </location>
</feature>
<dbReference type="PROSITE" id="PS51194">
    <property type="entry name" value="HELICASE_CTER"/>
    <property type="match status" value="1"/>
</dbReference>
<evidence type="ECO:0000313" key="5">
    <source>
        <dbReference type="Proteomes" id="UP000190395"/>
    </source>
</evidence>
<dbReference type="EMBL" id="FUXC01000023">
    <property type="protein sequence ID" value="SKA09438.1"/>
    <property type="molecule type" value="Genomic_DNA"/>
</dbReference>
<dbReference type="SMART" id="SM00487">
    <property type="entry name" value="DEXDc"/>
    <property type="match status" value="1"/>
</dbReference>
<dbReference type="GO" id="GO:0005524">
    <property type="term" value="F:ATP binding"/>
    <property type="evidence" value="ECO:0007669"/>
    <property type="project" value="InterPro"/>
</dbReference>
<dbReference type="InterPro" id="IPR001650">
    <property type="entry name" value="Helicase_C-like"/>
</dbReference>
<dbReference type="GO" id="GO:0003677">
    <property type="term" value="F:DNA binding"/>
    <property type="evidence" value="ECO:0007669"/>
    <property type="project" value="InterPro"/>
</dbReference>
<dbReference type="GeneID" id="303368391"/>
<protein>
    <submittedName>
        <fullName evidence="4">Superfamily II DNA or RNA helicase</fullName>
    </submittedName>
</protein>
<feature type="domain" description="Helicase ATP-binding" evidence="2">
    <location>
        <begin position="259"/>
        <end position="431"/>
    </location>
</feature>
<evidence type="ECO:0000259" key="2">
    <source>
        <dbReference type="PROSITE" id="PS51192"/>
    </source>
</evidence>
<dbReference type="SUPFAM" id="SSF52540">
    <property type="entry name" value="P-loop containing nucleoside triphosphate hydrolases"/>
    <property type="match status" value="2"/>
</dbReference>
<dbReference type="Pfam" id="PF00271">
    <property type="entry name" value="Helicase_C"/>
    <property type="match status" value="1"/>
</dbReference>
<dbReference type="OrthoDB" id="9814088at2"/>
<dbReference type="Gene3D" id="3.40.50.10810">
    <property type="entry name" value="Tandem AAA-ATPase domain"/>
    <property type="match status" value="1"/>
</dbReference>
<dbReference type="RefSeq" id="WP_078931900.1">
    <property type="nucleotide sequence ID" value="NZ_FUXC01000023.1"/>
</dbReference>
<dbReference type="AlphaFoldDB" id="A0A1T4R1G6"/>
<dbReference type="InterPro" id="IPR014001">
    <property type="entry name" value="Helicase_ATP-bd"/>
</dbReference>
<dbReference type="Proteomes" id="UP000190395">
    <property type="component" value="Unassembled WGS sequence"/>
</dbReference>
<keyword evidence="1" id="KW-0378">Hydrolase</keyword>
<dbReference type="Gene3D" id="3.40.50.300">
    <property type="entry name" value="P-loop containing nucleotide triphosphate hydrolases"/>
    <property type="match status" value="1"/>
</dbReference>
<sequence length="764" mass="88542">MEKAETDREQLEIYNETYKSDLDSITKINACISLRQNTDFEFKNVVIIPMDDLNKLISSTEKLHKKFNSFLNILSKERTMYDSFFFDDDNEEAEQNEKAEYIKGNKWISIIPATDAKQQKSENIRYYLNEDEKPYLLSARLGTKKNFYWLKDNKIYSSYKYFISILSQMFETVQKNPNMNRNKKLPEKMNVIDILTSESFLDLNIIISDTVISEYEFFVEQACKEYIQMASKLENARKVYSDPRALSNEQLAGKNFILNHWLSSGNTPTLCLDMGRGKTRTAACAVAELCKKVPLESYILIIAPGNIAKASGEWRERLSEYGIQKFEVIRGTKRTETIKSSELNFIPNSAYITTIESFALDLANGLYDKNIPSVIIYDEVHRLTNSTEIQDRALLMAAFNQKVKYKLGITGTPAQNSYQDFHTTYCFFHNDELFERIKNKEASELEFQRIEEKLATPNKFFYFGERNQIDSTKVQMTFVPITINPTHLQMAEKINNNDFQRVHQTLLYPEKYEAVDPNETISNKLKFVKELAKSVPADDKIVVFCTYKEPLNFLEHYLKDFNPVKVVGSDSGIEGSDNKTNLQDFKTSDKHKILLTTIQKLGTGESLECANHLVVLNLWWNPAIVNQVTHRILRKSQKKFCFVYLPVYVNSKNDGFEWIDNEKHLYGVLQNKVKGINGLLERINKTEGCMSIPNAISSSPLYFNNNDLMNDWYLHKMINPNNHKIPYNFTLDTFYLSKNFKIERGTVRKKTINVLPSKTSSLNK</sequence>